<dbReference type="PANTHER" id="PTHR43626:SF4">
    <property type="entry name" value="GCN5-RELATED N-ACETYLTRANSFERASE 2, CHLOROPLASTIC"/>
    <property type="match status" value="1"/>
</dbReference>
<dbReference type="PaxDb" id="3055-EDO98186"/>
<dbReference type="KEGG" id="cre:CHLRE_01g002250v5"/>
<proteinExistence type="predicted"/>
<dbReference type="STRING" id="3055.A0A2K3E4W7"/>
<dbReference type="GeneID" id="5725921"/>
<reference evidence="4 5" key="1">
    <citation type="journal article" date="2007" name="Science">
        <title>The Chlamydomonas genome reveals the evolution of key animal and plant functions.</title>
        <authorList>
            <person name="Merchant S.S."/>
            <person name="Prochnik S.E."/>
            <person name="Vallon O."/>
            <person name="Harris E.H."/>
            <person name="Karpowicz S.J."/>
            <person name="Witman G.B."/>
            <person name="Terry A."/>
            <person name="Salamov A."/>
            <person name="Fritz-Laylin L.K."/>
            <person name="Marechal-Drouard L."/>
            <person name="Marshall W.F."/>
            <person name="Qu L.H."/>
            <person name="Nelson D.R."/>
            <person name="Sanderfoot A.A."/>
            <person name="Spalding M.H."/>
            <person name="Kapitonov V.V."/>
            <person name="Ren Q."/>
            <person name="Ferris P."/>
            <person name="Lindquist E."/>
            <person name="Shapiro H."/>
            <person name="Lucas S.M."/>
            <person name="Grimwood J."/>
            <person name="Schmutz J."/>
            <person name="Cardol P."/>
            <person name="Cerutti H."/>
            <person name="Chanfreau G."/>
            <person name="Chen C.L."/>
            <person name="Cognat V."/>
            <person name="Croft M.T."/>
            <person name="Dent R."/>
            <person name="Dutcher S."/>
            <person name="Fernandez E."/>
            <person name="Fukuzawa H."/>
            <person name="Gonzalez-Ballester D."/>
            <person name="Gonzalez-Halphen D."/>
            <person name="Hallmann A."/>
            <person name="Hanikenne M."/>
            <person name="Hippler M."/>
            <person name="Inwood W."/>
            <person name="Jabbari K."/>
            <person name="Kalanon M."/>
            <person name="Kuras R."/>
            <person name="Lefebvre P.A."/>
            <person name="Lemaire S.D."/>
            <person name="Lobanov A.V."/>
            <person name="Lohr M."/>
            <person name="Manuell A."/>
            <person name="Meier I."/>
            <person name="Mets L."/>
            <person name="Mittag M."/>
            <person name="Mittelmeier T."/>
            <person name="Moroney J.V."/>
            <person name="Moseley J."/>
            <person name="Napoli C."/>
            <person name="Nedelcu A.M."/>
            <person name="Niyogi K."/>
            <person name="Novoselov S.V."/>
            <person name="Paulsen I.T."/>
            <person name="Pazour G."/>
            <person name="Purton S."/>
            <person name="Ral J.P."/>
            <person name="Riano-Pachon D.M."/>
            <person name="Riekhof W."/>
            <person name="Rymarquis L."/>
            <person name="Schroda M."/>
            <person name="Stern D."/>
            <person name="Umen J."/>
            <person name="Willows R."/>
            <person name="Wilson N."/>
            <person name="Zimmer S.L."/>
            <person name="Allmer J."/>
            <person name="Balk J."/>
            <person name="Bisova K."/>
            <person name="Chen C.J."/>
            <person name="Elias M."/>
            <person name="Gendler K."/>
            <person name="Hauser C."/>
            <person name="Lamb M.R."/>
            <person name="Ledford H."/>
            <person name="Long J.C."/>
            <person name="Minagawa J."/>
            <person name="Page M.D."/>
            <person name="Pan J."/>
            <person name="Pootakham W."/>
            <person name="Roje S."/>
            <person name="Rose A."/>
            <person name="Stahlberg E."/>
            <person name="Terauchi A.M."/>
            <person name="Yang P."/>
            <person name="Ball S."/>
            <person name="Bowler C."/>
            <person name="Dieckmann C.L."/>
            <person name="Gladyshev V.N."/>
            <person name="Green P."/>
            <person name="Jorgensen R."/>
            <person name="Mayfield S."/>
            <person name="Mueller-Roeber B."/>
            <person name="Rajamani S."/>
            <person name="Sayre R.T."/>
            <person name="Brokstein P."/>
            <person name="Dubchak I."/>
            <person name="Goodstein D."/>
            <person name="Hornick L."/>
            <person name="Huang Y.W."/>
            <person name="Jhaveri J."/>
            <person name="Luo Y."/>
            <person name="Martinez D."/>
            <person name="Ngau W.C."/>
            <person name="Otillar B."/>
            <person name="Poliakov A."/>
            <person name="Porter A."/>
            <person name="Szajkowski L."/>
            <person name="Werner G."/>
            <person name="Zhou K."/>
            <person name="Grigoriev I.V."/>
            <person name="Rokhsar D.S."/>
            <person name="Grossman A.R."/>
        </authorList>
    </citation>
    <scope>NUCLEOTIDE SEQUENCE [LARGE SCALE GENOMIC DNA]</scope>
    <source>
        <strain evidence="5">CC-503</strain>
    </source>
</reference>
<dbReference type="AlphaFoldDB" id="A0A2K3E4W7"/>
<evidence type="ECO:0000256" key="1">
    <source>
        <dbReference type="ARBA" id="ARBA00022679"/>
    </source>
</evidence>
<dbReference type="Gene3D" id="3.40.630.30">
    <property type="match status" value="1"/>
</dbReference>
<dbReference type="OrthoDB" id="2744543at2759"/>
<evidence type="ECO:0000259" key="3">
    <source>
        <dbReference type="PROSITE" id="PS51186"/>
    </source>
</evidence>
<sequence>MLNHKVHSRSATLGQRRLVVAGAASVGRRAQGRGRPSTVLLAHATTLHKPHQTPCPAPAPVPASLANKPRLSYVGHAIAGSSDGISPDKTMYGTRVEEAQGGVLRPPPISKPDTEFEAKLGVQFVEGREGIVVTELNELFEKVGFPRRDPDRLKVALENTYHVIWVRSTRQSRLAKNGQMIGFARATSDGVLSATVWDVAVNPAWQRSGLGRALMERLTKKLVEDGIPTITLYAEPQVVGLYEKLGYVRDPEGIRGMAFQRKKKEKAGAGALLRV</sequence>
<dbReference type="RefSeq" id="XP_042928033.1">
    <property type="nucleotide sequence ID" value="XM_043058119.1"/>
</dbReference>
<keyword evidence="5" id="KW-1185">Reference proteome</keyword>
<feature type="domain" description="N-acetyltransferase" evidence="3">
    <location>
        <begin position="122"/>
        <end position="266"/>
    </location>
</feature>
<evidence type="ECO:0000313" key="4">
    <source>
        <dbReference type="EMBL" id="PNW87793.1"/>
    </source>
</evidence>
<dbReference type="InterPro" id="IPR000182">
    <property type="entry name" value="GNAT_dom"/>
</dbReference>
<dbReference type="EMBL" id="CM008962">
    <property type="protein sequence ID" value="PNW87793.1"/>
    <property type="molecule type" value="Genomic_DNA"/>
</dbReference>
<dbReference type="PANTHER" id="PTHR43626">
    <property type="entry name" value="ACYL-COA N-ACYLTRANSFERASE"/>
    <property type="match status" value="1"/>
</dbReference>
<dbReference type="GO" id="GO:0005737">
    <property type="term" value="C:cytoplasm"/>
    <property type="evidence" value="ECO:0000318"/>
    <property type="project" value="GO_Central"/>
</dbReference>
<dbReference type="PROSITE" id="PS51186">
    <property type="entry name" value="GNAT"/>
    <property type="match status" value="1"/>
</dbReference>
<name>A0A2K3E4W7_CHLRE</name>
<dbReference type="InterPro" id="IPR045039">
    <property type="entry name" value="NSI-like"/>
</dbReference>
<dbReference type="Proteomes" id="UP000006906">
    <property type="component" value="Chromosome 1"/>
</dbReference>
<dbReference type="GO" id="GO:0008080">
    <property type="term" value="F:N-acetyltransferase activity"/>
    <property type="evidence" value="ECO:0000318"/>
    <property type="project" value="GO_Central"/>
</dbReference>
<keyword evidence="2" id="KW-0012">Acyltransferase</keyword>
<gene>
    <name evidence="4" type="ORF">CHLRE_01g002250v5</name>
</gene>
<dbReference type="FunCoup" id="A0A2K3E4W7">
    <property type="interactions" value="6"/>
</dbReference>
<dbReference type="InParanoid" id="A0A2K3E4W7"/>
<dbReference type="SUPFAM" id="SSF55729">
    <property type="entry name" value="Acyl-CoA N-acyltransferases (Nat)"/>
    <property type="match status" value="1"/>
</dbReference>
<evidence type="ECO:0000313" key="5">
    <source>
        <dbReference type="Proteomes" id="UP000006906"/>
    </source>
</evidence>
<keyword evidence="1" id="KW-0808">Transferase</keyword>
<accession>A0A2K3E4W7</accession>
<dbReference type="Gramene" id="PNW87793">
    <property type="protein sequence ID" value="PNW87793"/>
    <property type="gene ID" value="CHLRE_01g002250v5"/>
</dbReference>
<organism evidence="4 5">
    <name type="scientific">Chlamydomonas reinhardtii</name>
    <name type="common">Chlamydomonas smithii</name>
    <dbReference type="NCBI Taxonomy" id="3055"/>
    <lineage>
        <taxon>Eukaryota</taxon>
        <taxon>Viridiplantae</taxon>
        <taxon>Chlorophyta</taxon>
        <taxon>core chlorophytes</taxon>
        <taxon>Chlorophyceae</taxon>
        <taxon>CS clade</taxon>
        <taxon>Chlamydomonadales</taxon>
        <taxon>Chlamydomonadaceae</taxon>
        <taxon>Chlamydomonas</taxon>
    </lineage>
</organism>
<dbReference type="InterPro" id="IPR016181">
    <property type="entry name" value="Acyl_CoA_acyltransferase"/>
</dbReference>
<evidence type="ECO:0000256" key="2">
    <source>
        <dbReference type="ARBA" id="ARBA00023315"/>
    </source>
</evidence>
<dbReference type="Pfam" id="PF00583">
    <property type="entry name" value="Acetyltransf_1"/>
    <property type="match status" value="1"/>
</dbReference>
<dbReference type="ExpressionAtlas" id="A0A2K3E4W7">
    <property type="expression patterns" value="baseline"/>
</dbReference>
<dbReference type="CDD" id="cd04301">
    <property type="entry name" value="NAT_SF"/>
    <property type="match status" value="1"/>
</dbReference>
<protein>
    <recommendedName>
        <fullName evidence="3">N-acetyltransferase domain-containing protein</fullName>
    </recommendedName>
</protein>